<dbReference type="OrthoDB" id="9794346at2"/>
<comment type="caution">
    <text evidence="11">The sequence shown here is derived from an EMBL/GenBank/DDBJ whole genome shotgun (WGS) entry which is preliminary data.</text>
</comment>
<dbReference type="AlphaFoldDB" id="A0A4S2HEV0"/>
<comment type="subunit">
    <text evidence="9">The complex comprises the extracytoplasmic solute receptor protein and the two transmembrane proteins.</text>
</comment>
<comment type="function">
    <text evidence="9">Part of the tripartite ATP-independent periplasmic (TRAP) transport system.</text>
</comment>
<feature type="transmembrane region" description="Helical" evidence="9">
    <location>
        <begin position="211"/>
        <end position="230"/>
    </location>
</feature>
<sequence>MRSGDVLLVLIVAASLALIAADGATGGAVQAWIAANLSAVAAWAGDFLVLLGLVLSPLLALPLILLIWGRVSGLPPLAERVLTRTTQMLDAISETLSDAVRWFALALVIVTVVVVIQRYVFGNSSTKLQESVIYLHSLLFLLSAGATLLHGGHVRVDVIYSKLSDQGKAWTDLFGYYLALVPMCVLILTTSRSYVGGAWRVLESSRESDGLPLVFALKTAIPLFAVLLILQGFAMTARAVLTLCGREAPVPGEPARREL</sequence>
<evidence type="ECO:0000259" key="10">
    <source>
        <dbReference type="Pfam" id="PF04290"/>
    </source>
</evidence>
<reference evidence="11 12" key="1">
    <citation type="journal article" date="2013" name="Int. J. Syst. Evol. Microbiol.">
        <title>Marinicauda pacifica gen. nov., sp. nov., a prosthecate alphaproteobacterium of the family Hyphomonadaceae isolated from deep seawater.</title>
        <authorList>
            <person name="Zhang X.Y."/>
            <person name="Li G.W."/>
            <person name="Wang C.S."/>
            <person name="Zhang Y.J."/>
            <person name="Xu X.W."/>
            <person name="Li H."/>
            <person name="Liu A."/>
            <person name="Liu C."/>
            <person name="Xie B.B."/>
            <person name="Qin Q.L."/>
            <person name="Xu Z."/>
            <person name="Chen X.L."/>
            <person name="Zhou B.C."/>
            <person name="Zhang Y.Z."/>
        </authorList>
    </citation>
    <scope>NUCLEOTIDE SEQUENCE [LARGE SCALE GENOMIC DNA]</scope>
    <source>
        <strain evidence="11 12">P-1 km-3</strain>
    </source>
</reference>
<gene>
    <name evidence="11" type="ORF">E5162_04800</name>
</gene>
<feature type="transmembrane region" description="Helical" evidence="9">
    <location>
        <begin position="47"/>
        <end position="68"/>
    </location>
</feature>
<evidence type="ECO:0000256" key="7">
    <source>
        <dbReference type="ARBA" id="ARBA00023136"/>
    </source>
</evidence>
<protein>
    <recommendedName>
        <fullName evidence="9">TRAP transporter small permease protein</fullName>
    </recommendedName>
</protein>
<dbReference type="Pfam" id="PF04290">
    <property type="entry name" value="DctQ"/>
    <property type="match status" value="1"/>
</dbReference>
<dbReference type="PANTHER" id="PTHR35011:SF4">
    <property type="entry name" value="SLL1102 PROTEIN"/>
    <property type="match status" value="1"/>
</dbReference>
<accession>A0A4S2HEV0</accession>
<evidence type="ECO:0000256" key="3">
    <source>
        <dbReference type="ARBA" id="ARBA00022475"/>
    </source>
</evidence>
<dbReference type="GO" id="GO:0005886">
    <property type="term" value="C:plasma membrane"/>
    <property type="evidence" value="ECO:0007669"/>
    <property type="project" value="UniProtKB-SubCell"/>
</dbReference>
<evidence type="ECO:0000256" key="5">
    <source>
        <dbReference type="ARBA" id="ARBA00022692"/>
    </source>
</evidence>
<evidence type="ECO:0000256" key="9">
    <source>
        <dbReference type="RuleBase" id="RU369079"/>
    </source>
</evidence>
<keyword evidence="2 9" id="KW-0813">Transport</keyword>
<evidence type="ECO:0000256" key="8">
    <source>
        <dbReference type="ARBA" id="ARBA00038436"/>
    </source>
</evidence>
<evidence type="ECO:0000256" key="4">
    <source>
        <dbReference type="ARBA" id="ARBA00022519"/>
    </source>
</evidence>
<dbReference type="PANTHER" id="PTHR35011">
    <property type="entry name" value="2,3-DIKETO-L-GULONATE TRAP TRANSPORTER SMALL PERMEASE PROTEIN YIAM"/>
    <property type="match status" value="1"/>
</dbReference>
<comment type="similarity">
    <text evidence="8 9">Belongs to the TRAP transporter small permease family.</text>
</comment>
<dbReference type="RefSeq" id="WP_135943791.1">
    <property type="nucleotide sequence ID" value="NZ_BMEI01000001.1"/>
</dbReference>
<feature type="transmembrane region" description="Helical" evidence="9">
    <location>
        <begin position="102"/>
        <end position="121"/>
    </location>
</feature>
<dbReference type="EMBL" id="SRXV01000001">
    <property type="protein sequence ID" value="TGY94594.1"/>
    <property type="molecule type" value="Genomic_DNA"/>
</dbReference>
<dbReference type="Proteomes" id="UP000305451">
    <property type="component" value="Unassembled WGS sequence"/>
</dbReference>
<evidence type="ECO:0000256" key="6">
    <source>
        <dbReference type="ARBA" id="ARBA00022989"/>
    </source>
</evidence>
<keyword evidence="12" id="KW-1185">Reference proteome</keyword>
<evidence type="ECO:0000256" key="1">
    <source>
        <dbReference type="ARBA" id="ARBA00004429"/>
    </source>
</evidence>
<feature type="domain" description="Tripartite ATP-independent periplasmic transporters DctQ component" evidence="10">
    <location>
        <begin position="107"/>
        <end position="240"/>
    </location>
</feature>
<keyword evidence="4 9" id="KW-0997">Cell inner membrane</keyword>
<comment type="subcellular location">
    <subcellularLocation>
        <location evidence="1 9">Cell inner membrane</location>
        <topology evidence="1 9">Multi-pass membrane protein</topology>
    </subcellularLocation>
</comment>
<feature type="transmembrane region" description="Helical" evidence="9">
    <location>
        <begin position="173"/>
        <end position="191"/>
    </location>
</feature>
<keyword evidence="3" id="KW-1003">Cell membrane</keyword>
<keyword evidence="7 9" id="KW-0472">Membrane</keyword>
<evidence type="ECO:0000313" key="12">
    <source>
        <dbReference type="Proteomes" id="UP000305451"/>
    </source>
</evidence>
<dbReference type="InterPro" id="IPR055348">
    <property type="entry name" value="DctQ"/>
</dbReference>
<proteinExistence type="inferred from homology"/>
<name>A0A4S2HEV0_9PROT</name>
<organism evidence="11 12">
    <name type="scientific">Marinicauda pacifica</name>
    <dbReference type="NCBI Taxonomy" id="1133559"/>
    <lineage>
        <taxon>Bacteria</taxon>
        <taxon>Pseudomonadati</taxon>
        <taxon>Pseudomonadota</taxon>
        <taxon>Alphaproteobacteria</taxon>
        <taxon>Maricaulales</taxon>
        <taxon>Maricaulaceae</taxon>
        <taxon>Marinicauda</taxon>
    </lineage>
</organism>
<keyword evidence="5 9" id="KW-0812">Transmembrane</keyword>
<dbReference type="InterPro" id="IPR007387">
    <property type="entry name" value="TRAP_DctQ"/>
</dbReference>
<comment type="caution">
    <text evidence="9">Lacks conserved residue(s) required for the propagation of feature annotation.</text>
</comment>
<keyword evidence="6 9" id="KW-1133">Transmembrane helix</keyword>
<evidence type="ECO:0000313" key="11">
    <source>
        <dbReference type="EMBL" id="TGY94594.1"/>
    </source>
</evidence>
<dbReference type="GO" id="GO:0022857">
    <property type="term" value="F:transmembrane transporter activity"/>
    <property type="evidence" value="ECO:0007669"/>
    <property type="project" value="UniProtKB-UniRule"/>
</dbReference>
<evidence type="ECO:0000256" key="2">
    <source>
        <dbReference type="ARBA" id="ARBA00022448"/>
    </source>
</evidence>
<feature type="transmembrane region" description="Helical" evidence="9">
    <location>
        <begin position="133"/>
        <end position="152"/>
    </location>
</feature>